<organism evidence="1 2">
    <name type="scientific">Irpex rosettiformis</name>
    <dbReference type="NCBI Taxonomy" id="378272"/>
    <lineage>
        <taxon>Eukaryota</taxon>
        <taxon>Fungi</taxon>
        <taxon>Dikarya</taxon>
        <taxon>Basidiomycota</taxon>
        <taxon>Agaricomycotina</taxon>
        <taxon>Agaricomycetes</taxon>
        <taxon>Polyporales</taxon>
        <taxon>Irpicaceae</taxon>
        <taxon>Irpex</taxon>
    </lineage>
</organism>
<sequence>MWQDLFVRAHTRLVKVVEKKTTTTTTYYEPVEALEPTERLILCQPNLQGTLDNVFHGYTPYERLSGMACTTALGLRSQLVRDELLSSRIETHFMYLDAMEFQDNFNSDKSTHFAYAGFGPSVPEQVKQDYPYYDDPFDQSIISQSVYPVSHIPTDLPLPPQPVYQLLPPNPPDLPETLESPVYPPNALAPQPAVANDPSHSYDDRQPHIIENNGIRFKITGTLGMGGFARVMKAALLLPAGQEVDVAIKVMHKDQVYHSPDGRKQIMVERRALERVTESGLGGLAKVFCSWDDEENVYFAMPLFPGDLWSVNLELGLASHKIVMKYIAAELVLALANLHSLGIIHCDIKPSNILVDSQGHLSLADFGMAYLSRSSTSVTRLKLRDRSVIGTTVYQAPELVRRSRGENVPYGSAVDIWALGLVIYETVMGCHRPWFDEAMDKDVEARILHGDLRWDIVENYDLELSNLLRCMLFTSAPRRITAESAKYHPYFEGVNWDLLSRGILPGITGGPIFPVPVDPPHHCTSISFSSFHAGRDTRWRYENGDFDGDGILVLPESVYRQRGSDAMEPNAHGYLCPLNCLSQVFPELVNNAPSRP</sequence>
<comment type="caution">
    <text evidence="1">The sequence shown here is derived from an EMBL/GenBank/DDBJ whole genome shotgun (WGS) entry which is preliminary data.</text>
</comment>
<accession>A0ACB8TVC0</accession>
<dbReference type="Proteomes" id="UP001055072">
    <property type="component" value="Unassembled WGS sequence"/>
</dbReference>
<name>A0ACB8TVC0_9APHY</name>
<evidence type="ECO:0000313" key="1">
    <source>
        <dbReference type="EMBL" id="KAI0085886.1"/>
    </source>
</evidence>
<gene>
    <name evidence="1" type="ORF">BDY19DRAFT_963471</name>
</gene>
<dbReference type="EMBL" id="MU274927">
    <property type="protein sequence ID" value="KAI0085886.1"/>
    <property type="molecule type" value="Genomic_DNA"/>
</dbReference>
<keyword evidence="2" id="KW-1185">Reference proteome</keyword>
<protein>
    <submittedName>
        <fullName evidence="1">Kinase-like domain-containing protein</fullName>
    </submittedName>
</protein>
<proteinExistence type="predicted"/>
<evidence type="ECO:0000313" key="2">
    <source>
        <dbReference type="Proteomes" id="UP001055072"/>
    </source>
</evidence>
<reference evidence="1" key="1">
    <citation type="journal article" date="2021" name="Environ. Microbiol.">
        <title>Gene family expansions and transcriptome signatures uncover fungal adaptations to wood decay.</title>
        <authorList>
            <person name="Hage H."/>
            <person name="Miyauchi S."/>
            <person name="Viragh M."/>
            <person name="Drula E."/>
            <person name="Min B."/>
            <person name="Chaduli D."/>
            <person name="Navarro D."/>
            <person name="Favel A."/>
            <person name="Norest M."/>
            <person name="Lesage-Meessen L."/>
            <person name="Balint B."/>
            <person name="Merenyi Z."/>
            <person name="de Eugenio L."/>
            <person name="Morin E."/>
            <person name="Martinez A.T."/>
            <person name="Baldrian P."/>
            <person name="Stursova M."/>
            <person name="Martinez M.J."/>
            <person name="Novotny C."/>
            <person name="Magnuson J.K."/>
            <person name="Spatafora J.W."/>
            <person name="Maurice S."/>
            <person name="Pangilinan J."/>
            <person name="Andreopoulos W."/>
            <person name="LaButti K."/>
            <person name="Hundley H."/>
            <person name="Na H."/>
            <person name="Kuo A."/>
            <person name="Barry K."/>
            <person name="Lipzen A."/>
            <person name="Henrissat B."/>
            <person name="Riley R."/>
            <person name="Ahrendt S."/>
            <person name="Nagy L.G."/>
            <person name="Grigoriev I.V."/>
            <person name="Martin F."/>
            <person name="Rosso M.N."/>
        </authorList>
    </citation>
    <scope>NUCLEOTIDE SEQUENCE</scope>
    <source>
        <strain evidence="1">CBS 384.51</strain>
    </source>
</reference>